<dbReference type="Pfam" id="PF25917">
    <property type="entry name" value="BSH_RND"/>
    <property type="match status" value="1"/>
</dbReference>
<dbReference type="InterPro" id="IPR006143">
    <property type="entry name" value="RND_pump_MFP"/>
</dbReference>
<dbReference type="Gene3D" id="2.40.50.100">
    <property type="match status" value="1"/>
</dbReference>
<reference evidence="3" key="1">
    <citation type="submission" date="2024-06" db="EMBL/GenBank/DDBJ databases">
        <title>Multiomics insights into the TNT degradation mechanism by Pantoea sp. BJ2 isolated from an ammunition destruction site.</title>
        <authorList>
            <person name="Luo J."/>
        </authorList>
    </citation>
    <scope>NUCLEOTIDE SEQUENCE</scope>
    <source>
        <strain evidence="3">BJ2</strain>
        <plasmid evidence="3">plasmindA</plasmid>
    </source>
</reference>
<dbReference type="SUPFAM" id="SSF111369">
    <property type="entry name" value="HlyD-like secretion proteins"/>
    <property type="match status" value="1"/>
</dbReference>
<name>A0AAU7U2H2_9GAMM</name>
<dbReference type="GO" id="GO:0015562">
    <property type="term" value="F:efflux transmembrane transporter activity"/>
    <property type="evidence" value="ECO:0007669"/>
    <property type="project" value="TreeGrafter"/>
</dbReference>
<evidence type="ECO:0000259" key="2">
    <source>
        <dbReference type="Pfam" id="PF25917"/>
    </source>
</evidence>
<feature type="domain" description="Multidrug resistance protein MdtA-like barrel-sandwich hybrid" evidence="2">
    <location>
        <begin position="64"/>
        <end position="197"/>
    </location>
</feature>
<accession>A0AAU7U2H2</accession>
<protein>
    <submittedName>
        <fullName evidence="3">Efflux RND transporter periplasmic adaptor subunit</fullName>
    </submittedName>
</protein>
<gene>
    <name evidence="3" type="ORF">AAF463_19990</name>
</gene>
<dbReference type="NCBIfam" id="TIGR01730">
    <property type="entry name" value="RND_mfp"/>
    <property type="match status" value="1"/>
</dbReference>
<organism evidence="3">
    <name type="scientific">Pantoea sp. BJ2</name>
    <dbReference type="NCBI Taxonomy" id="3141322"/>
    <lineage>
        <taxon>Bacteria</taxon>
        <taxon>Pseudomonadati</taxon>
        <taxon>Pseudomonadota</taxon>
        <taxon>Gammaproteobacteria</taxon>
        <taxon>Enterobacterales</taxon>
        <taxon>Erwiniaceae</taxon>
        <taxon>Pantoea</taxon>
    </lineage>
</organism>
<dbReference type="Gene3D" id="2.40.420.20">
    <property type="match status" value="1"/>
</dbReference>
<proteinExistence type="inferred from homology"/>
<dbReference type="PANTHER" id="PTHR30469:SF18">
    <property type="entry name" value="RESISTANCE-NODULATION-CELL DIVISION (RND) EFFLUX MEMBRANE FUSION PROTEIN-RELATED"/>
    <property type="match status" value="1"/>
</dbReference>
<dbReference type="GO" id="GO:1990281">
    <property type="term" value="C:efflux pump complex"/>
    <property type="evidence" value="ECO:0007669"/>
    <property type="project" value="TreeGrafter"/>
</dbReference>
<comment type="similarity">
    <text evidence="1">Belongs to the membrane fusion protein (MFP) (TC 8.A.1) family.</text>
</comment>
<dbReference type="AlphaFoldDB" id="A0AAU7U2H2"/>
<sequence length="366" mass="37850">MLRHLPLLSVICLLPVILTGCGEPLSAADDPRSRPPLIRTATVEPAAGQSRVFTGIVAARFQSDLGFRVSGKVLERLVDKGQSVKRGQLLMRLDPADLALQVRAAEGAVNAAQARARQTGDDEKRYRGLVGSGAVSASSYSQIRAAADAARADLSAAQAQARVALNASQYAVLSADADGVVVDTLADPGQVVSAGQTVVRLARAGQREAMVSLPETLRPQVGSPATAILYGSGIENDARLRELSDSADAATRTYEARYVLSGAAASAPLGSTVTLRIPESAATQESWSVPLSAVWDAGRGAGVWLVEGKPAKVTWRAVTLLGISDDSARVSGPLQSGEQVAALGAHLLHEGEAVRIGTPGSQGATP</sequence>
<dbReference type="EMBL" id="CP158293">
    <property type="protein sequence ID" value="XBV47147.1"/>
    <property type="molecule type" value="Genomic_DNA"/>
</dbReference>
<dbReference type="PANTHER" id="PTHR30469">
    <property type="entry name" value="MULTIDRUG RESISTANCE PROTEIN MDTA"/>
    <property type="match status" value="1"/>
</dbReference>
<dbReference type="Gene3D" id="1.10.287.470">
    <property type="entry name" value="Helix hairpin bin"/>
    <property type="match status" value="1"/>
</dbReference>
<geneLocation type="plasmid" evidence="3">
    <name>plasmindA</name>
</geneLocation>
<evidence type="ECO:0000313" key="3">
    <source>
        <dbReference type="EMBL" id="XBV47147.1"/>
    </source>
</evidence>
<keyword evidence="3" id="KW-0614">Plasmid</keyword>
<dbReference type="PROSITE" id="PS51257">
    <property type="entry name" value="PROKAR_LIPOPROTEIN"/>
    <property type="match status" value="1"/>
</dbReference>
<dbReference type="Gene3D" id="2.40.30.170">
    <property type="match status" value="1"/>
</dbReference>
<dbReference type="InterPro" id="IPR058625">
    <property type="entry name" value="MdtA-like_BSH"/>
</dbReference>
<evidence type="ECO:0000256" key="1">
    <source>
        <dbReference type="ARBA" id="ARBA00009477"/>
    </source>
</evidence>
<dbReference type="RefSeq" id="WP_350262293.1">
    <property type="nucleotide sequence ID" value="NZ_CP158293.1"/>
</dbReference>